<keyword evidence="17" id="KW-1185">Reference proteome</keyword>
<evidence type="ECO:0000256" key="2">
    <source>
        <dbReference type="ARBA" id="ARBA00007975"/>
    </source>
</evidence>
<evidence type="ECO:0000256" key="11">
    <source>
        <dbReference type="ARBA" id="ARBA00023002"/>
    </source>
</evidence>
<protein>
    <submittedName>
        <fullName evidence="16">Uncharacterized protein</fullName>
    </submittedName>
</protein>
<keyword evidence="8" id="KW-0106">Calcium</keyword>
<name>A0A8J5KTM3_ZINOF</name>
<dbReference type="GO" id="GO:0005509">
    <property type="term" value="F:calcium ion binding"/>
    <property type="evidence" value="ECO:0007669"/>
    <property type="project" value="InterPro"/>
</dbReference>
<dbReference type="SUPFAM" id="SSF47473">
    <property type="entry name" value="EF-hand"/>
    <property type="match status" value="1"/>
</dbReference>
<keyword evidence="6" id="KW-0479">Metal-binding</keyword>
<dbReference type="Gene3D" id="1.10.238.10">
    <property type="entry name" value="EF-hand"/>
    <property type="match status" value="1"/>
</dbReference>
<comment type="subcellular location">
    <subcellularLocation>
        <location evidence="1">Membrane</location>
        <topology evidence="1">Multi-pass membrane protein</topology>
    </subcellularLocation>
</comment>
<feature type="transmembrane region" description="Helical" evidence="13">
    <location>
        <begin position="618"/>
        <end position="642"/>
    </location>
</feature>
<evidence type="ECO:0000256" key="13">
    <source>
        <dbReference type="SAM" id="Phobius"/>
    </source>
</evidence>
<comment type="similarity">
    <text evidence="2">Belongs to the RBOH (TC 5.B.1.3) family.</text>
</comment>
<dbReference type="Pfam" id="PF08414">
    <property type="entry name" value="NADPH_Ox"/>
    <property type="match status" value="1"/>
</dbReference>
<dbReference type="GO" id="GO:0016174">
    <property type="term" value="F:NAD(P)H oxidase H2O2-forming activity"/>
    <property type="evidence" value="ECO:0007669"/>
    <property type="project" value="TreeGrafter"/>
</dbReference>
<dbReference type="Pfam" id="PF08030">
    <property type="entry name" value="NAD_binding_6"/>
    <property type="match status" value="1"/>
</dbReference>
<keyword evidence="7" id="KW-0274">FAD</keyword>
<feature type="transmembrane region" description="Helical" evidence="13">
    <location>
        <begin position="412"/>
        <end position="430"/>
    </location>
</feature>
<dbReference type="InterPro" id="IPR013623">
    <property type="entry name" value="NADPH_Ox"/>
</dbReference>
<dbReference type="InterPro" id="IPR039261">
    <property type="entry name" value="FNR_nucleotide-bd"/>
</dbReference>
<comment type="caution">
    <text evidence="16">The sequence shown here is derived from an EMBL/GenBank/DDBJ whole genome shotgun (WGS) entry which is preliminary data.</text>
</comment>
<dbReference type="Proteomes" id="UP000734854">
    <property type="component" value="Unassembled WGS sequence"/>
</dbReference>
<dbReference type="GO" id="GO:0005886">
    <property type="term" value="C:plasma membrane"/>
    <property type="evidence" value="ECO:0007669"/>
    <property type="project" value="TreeGrafter"/>
</dbReference>
<dbReference type="InterPro" id="IPR017927">
    <property type="entry name" value="FAD-bd_FR_type"/>
</dbReference>
<dbReference type="FunFam" id="1.10.238.10:FF:000049">
    <property type="entry name" value="Respiratory burst oxidase homolog A"/>
    <property type="match status" value="1"/>
</dbReference>
<dbReference type="InterPro" id="IPR000778">
    <property type="entry name" value="Cyt_b245_heavy_chain"/>
</dbReference>
<keyword evidence="11" id="KW-0560">Oxidoreductase</keyword>
<evidence type="ECO:0000259" key="14">
    <source>
        <dbReference type="PROSITE" id="PS50222"/>
    </source>
</evidence>
<evidence type="ECO:0000256" key="12">
    <source>
        <dbReference type="ARBA" id="ARBA00023136"/>
    </source>
</evidence>
<evidence type="ECO:0000256" key="8">
    <source>
        <dbReference type="ARBA" id="ARBA00022837"/>
    </source>
</evidence>
<dbReference type="EMBL" id="JACMSC010000012">
    <property type="protein sequence ID" value="KAG6494949.1"/>
    <property type="molecule type" value="Genomic_DNA"/>
</dbReference>
<evidence type="ECO:0000256" key="3">
    <source>
        <dbReference type="ARBA" id="ARBA00022559"/>
    </source>
</evidence>
<evidence type="ECO:0000259" key="15">
    <source>
        <dbReference type="PROSITE" id="PS51384"/>
    </source>
</evidence>
<keyword evidence="3" id="KW-0575">Peroxidase</keyword>
<dbReference type="Pfam" id="PF08022">
    <property type="entry name" value="FAD_binding_8"/>
    <property type="match status" value="1"/>
</dbReference>
<dbReference type="InterPro" id="IPR011992">
    <property type="entry name" value="EF-hand-dom_pair"/>
</dbReference>
<evidence type="ECO:0000256" key="4">
    <source>
        <dbReference type="ARBA" id="ARBA00022630"/>
    </source>
</evidence>
<evidence type="ECO:0000256" key="6">
    <source>
        <dbReference type="ARBA" id="ARBA00022723"/>
    </source>
</evidence>
<dbReference type="PRINTS" id="PR00466">
    <property type="entry name" value="GP91PHOX"/>
</dbReference>
<dbReference type="InterPro" id="IPR013121">
    <property type="entry name" value="Fe_red_NAD-bd_6"/>
</dbReference>
<dbReference type="InterPro" id="IPR002048">
    <property type="entry name" value="EF_hand_dom"/>
</dbReference>
<keyword evidence="12 13" id="KW-0472">Membrane</keyword>
<feature type="transmembrane region" description="Helical" evidence="13">
    <location>
        <begin position="578"/>
        <end position="598"/>
    </location>
</feature>
<dbReference type="CDD" id="cd00051">
    <property type="entry name" value="EFh"/>
    <property type="match status" value="1"/>
</dbReference>
<keyword evidence="10 13" id="KW-1133">Transmembrane helix</keyword>
<keyword evidence="5 13" id="KW-0812">Transmembrane</keyword>
<feature type="domain" description="EF-hand" evidence="14">
    <location>
        <begin position="285"/>
        <end position="320"/>
    </location>
</feature>
<dbReference type="SUPFAM" id="SSF52343">
    <property type="entry name" value="Ferredoxin reductase-like, C-terminal NADP-linked domain"/>
    <property type="match status" value="1"/>
</dbReference>
<dbReference type="Gene3D" id="2.40.30.10">
    <property type="entry name" value="Translation factors"/>
    <property type="match status" value="1"/>
</dbReference>
<keyword evidence="9" id="KW-0521">NADP</keyword>
<proteinExistence type="inferred from homology"/>
<dbReference type="GO" id="GO:0004601">
    <property type="term" value="F:peroxidase activity"/>
    <property type="evidence" value="ECO:0007669"/>
    <property type="project" value="UniProtKB-KW"/>
</dbReference>
<dbReference type="PROSITE" id="PS51384">
    <property type="entry name" value="FAD_FR"/>
    <property type="match status" value="1"/>
</dbReference>
<dbReference type="AlphaFoldDB" id="A0A8J5KTM3"/>
<organism evidence="16 17">
    <name type="scientific">Zingiber officinale</name>
    <name type="common">Ginger</name>
    <name type="synonym">Amomum zingiber</name>
    <dbReference type="NCBI Taxonomy" id="94328"/>
    <lineage>
        <taxon>Eukaryota</taxon>
        <taxon>Viridiplantae</taxon>
        <taxon>Streptophyta</taxon>
        <taxon>Embryophyta</taxon>
        <taxon>Tracheophyta</taxon>
        <taxon>Spermatophyta</taxon>
        <taxon>Magnoliopsida</taxon>
        <taxon>Liliopsida</taxon>
        <taxon>Zingiberales</taxon>
        <taxon>Zingiberaceae</taxon>
        <taxon>Zingiber</taxon>
    </lineage>
</organism>
<dbReference type="CDD" id="cd06186">
    <property type="entry name" value="NOX_Duox_like_FAD_NADP"/>
    <property type="match status" value="1"/>
</dbReference>
<dbReference type="InterPro" id="IPR050369">
    <property type="entry name" value="RBOH/FRE"/>
</dbReference>
<dbReference type="InterPro" id="IPR013130">
    <property type="entry name" value="Fe3_Rdtase_TM_dom"/>
</dbReference>
<evidence type="ECO:0000256" key="7">
    <source>
        <dbReference type="ARBA" id="ARBA00022827"/>
    </source>
</evidence>
<evidence type="ECO:0000256" key="10">
    <source>
        <dbReference type="ARBA" id="ARBA00022989"/>
    </source>
</evidence>
<dbReference type="SFLD" id="SFLDG01169">
    <property type="entry name" value="NADPH_oxidase_subgroup_(NOX)"/>
    <property type="match status" value="1"/>
</dbReference>
<gene>
    <name evidence="16" type="ORF">ZIOFF_042736</name>
</gene>
<evidence type="ECO:0000256" key="5">
    <source>
        <dbReference type="ARBA" id="ARBA00022692"/>
    </source>
</evidence>
<evidence type="ECO:0000313" key="17">
    <source>
        <dbReference type="Proteomes" id="UP000734854"/>
    </source>
</evidence>
<dbReference type="Pfam" id="PF01794">
    <property type="entry name" value="Ferric_reduct"/>
    <property type="match status" value="1"/>
</dbReference>
<evidence type="ECO:0000256" key="1">
    <source>
        <dbReference type="ARBA" id="ARBA00004141"/>
    </source>
</evidence>
<feature type="domain" description="FAD-binding FR-type" evidence="15">
    <location>
        <begin position="672"/>
        <end position="795"/>
    </location>
</feature>
<evidence type="ECO:0000256" key="9">
    <source>
        <dbReference type="ARBA" id="ARBA00022857"/>
    </source>
</evidence>
<dbReference type="PANTHER" id="PTHR11972">
    <property type="entry name" value="NADPH OXIDASE"/>
    <property type="match status" value="1"/>
</dbReference>
<dbReference type="Gene3D" id="3.40.50.80">
    <property type="entry name" value="Nucleotide-binding domain of ferredoxin-NADP reductase (FNR) module"/>
    <property type="match status" value="1"/>
</dbReference>
<dbReference type="InterPro" id="IPR017938">
    <property type="entry name" value="Riboflavin_synthase-like_b-brl"/>
</dbReference>
<dbReference type="FunFam" id="2.40.30.10:FF:000019">
    <property type="entry name" value="Respiratory burst oxidase homolog A"/>
    <property type="match status" value="1"/>
</dbReference>
<dbReference type="PANTHER" id="PTHR11972:SF64">
    <property type="entry name" value="RESPIRATORY BURST OXIDASE HOMOLOG PROTEIN B"/>
    <property type="match status" value="1"/>
</dbReference>
<reference evidence="16 17" key="1">
    <citation type="submission" date="2020-08" db="EMBL/GenBank/DDBJ databases">
        <title>Plant Genome Project.</title>
        <authorList>
            <person name="Zhang R.-G."/>
        </authorList>
    </citation>
    <scope>NUCLEOTIDE SEQUENCE [LARGE SCALE GENOMIC DNA]</scope>
    <source>
        <tissue evidence="16">Rhizome</tissue>
    </source>
</reference>
<dbReference type="InterPro" id="IPR013112">
    <property type="entry name" value="FAD-bd_8"/>
</dbReference>
<dbReference type="PROSITE" id="PS00018">
    <property type="entry name" value="EF_HAND_1"/>
    <property type="match status" value="1"/>
</dbReference>
<sequence length="998" mass="113263">MSCPSLRCLLSPSADAFRRHSLYISPRSDRRAATNPLSFVFATCSTKLQVDFCEEEMSSVNDHNTLHYYFEQEMPSESEPEAGRSVGFSGPLGGKKRSVRLKDATAAAAADDGNNYVEITLDVRNDAVAIQSVHSAGADPEAALLSRGLERRSSNVVTKLKQVGQEFRRLASSPSSSSSFVSGPRRNMAQLDRTKSSTAQAIKGLQFVTKNVASEGWPEVDRRFNELAVDGMLLRSRFGKCIGMVGSEEFAGEVFDALARRRGITATVLTKEELREFWEQLSDQSFDARLQTFFDMVDKNADGRITEEEVREIIALSASANKLSSIQERVEEYTALIMEELDPNNLGYIELYNLEMLLLQPPGQLPSTRLCASSNNMSQMLSQMLVPTKDRNPVRRCWRRIAYFMEDNWKRVWVIALWLAICACLFAWKFNQYRHRAVFQVMGYCVTTAKGGAETLKFNMALILLPVCRNTITWLRSKTKLGVVVPFNDNINFHKVTTLFKNLIFRPPEKGFPKLTMDEQVIAAGIVVGAALHVGAHLTCDFPRLLHCSDAEYEPLKPFFGDRRPPNYWWFVKGMEGWTGVAMLVLMAIAYVLAQPWFRRNRLSPTNPLRRLTGFNAFWYSHHLFVVVYALYIVHGYCLYLIKKWYKKTTWMYLAIPLALYACERLLRVFRSGYETVKILKVAVYPGNVLALHMSKPQGFRYRSGQYIVVNCAAVSPFEWHPFSITSAPGDDYISIHVRTRGDWTSQLRAVFSQVCQPAKSDQSGLLRADLVQGSIGPRMPKLLIDGPYGAPAQDYEHYDVLLLIGLGIGATPLISIVKDVLNNVRKDDDGGNGKKFMTQRAYFYWVTREEGSFEWFRGIMNEVAEKDEEGVIELHNHCTSVYEEGDARSALILMLQALHHAKNGVDIVSGTRVRTHFARPNWRNVFKRITLNHPGKRVGEFIFFLFFFFGNENGFDRVGFSGVFYCGDPLVIGELRRLSQDFSHRTTTKFVFHKENF</sequence>
<dbReference type="SUPFAM" id="SSF63380">
    <property type="entry name" value="Riboflavin synthase domain-like"/>
    <property type="match status" value="1"/>
</dbReference>
<dbReference type="InterPro" id="IPR018247">
    <property type="entry name" value="EF_Hand_1_Ca_BS"/>
</dbReference>
<keyword evidence="4" id="KW-0285">Flavoprotein</keyword>
<evidence type="ECO:0000313" key="16">
    <source>
        <dbReference type="EMBL" id="KAG6494949.1"/>
    </source>
</evidence>
<dbReference type="PROSITE" id="PS50222">
    <property type="entry name" value="EF_HAND_2"/>
    <property type="match status" value="1"/>
</dbReference>
<accession>A0A8J5KTM3</accession>